<proteinExistence type="predicted"/>
<evidence type="ECO:0000313" key="1">
    <source>
        <dbReference type="EMBL" id="SDC71518.1"/>
    </source>
</evidence>
<reference evidence="1 2" key="1">
    <citation type="submission" date="2016-09" db="EMBL/GenBank/DDBJ databases">
        <authorList>
            <person name="Capua I."/>
            <person name="De Benedictis P."/>
            <person name="Joannis T."/>
            <person name="Lombin L.H."/>
            <person name="Cattoli G."/>
        </authorList>
    </citation>
    <scope>NUCLEOTIDE SEQUENCE [LARGE SCALE GENOMIC DNA]</scope>
    <source>
        <strain evidence="1 2">NIO-1002</strain>
    </source>
</reference>
<dbReference type="OrthoDB" id="5084082at2"/>
<dbReference type="EMBL" id="FMYG01000006">
    <property type="protein sequence ID" value="SDC71518.1"/>
    <property type="molecule type" value="Genomic_DNA"/>
</dbReference>
<sequence length="155" mass="16500">MTVHAEKVGRDLHLTFDGIDQPFVIHPLPGRAGVQITDTYLAVSAGQSNRAQDMTEALQIAADGGRQNAITGRWEPRPDAEQTNFNRIGLELSQDEAESILMPAFFWQTVLGLDGVKAYIEGGEGLAGTLKATGALSLRLGLLARRTSPAASATA</sequence>
<evidence type="ECO:0000313" key="2">
    <source>
        <dbReference type="Proteomes" id="UP000183203"/>
    </source>
</evidence>
<dbReference type="RefSeq" id="WP_058232988.1">
    <property type="nucleotide sequence ID" value="NZ_FMYG01000006.1"/>
</dbReference>
<dbReference type="AlphaFoldDB" id="A0A1G6NUU0"/>
<dbReference type="STRING" id="993073.AS029_12885"/>
<dbReference type="Proteomes" id="UP000183203">
    <property type="component" value="Unassembled WGS sequence"/>
</dbReference>
<organism evidence="1 2">
    <name type="scientific">Microbacterium enclense</name>
    <dbReference type="NCBI Taxonomy" id="993073"/>
    <lineage>
        <taxon>Bacteria</taxon>
        <taxon>Bacillati</taxon>
        <taxon>Actinomycetota</taxon>
        <taxon>Actinomycetes</taxon>
        <taxon>Micrococcales</taxon>
        <taxon>Microbacteriaceae</taxon>
        <taxon>Microbacterium</taxon>
    </lineage>
</organism>
<accession>A0A1G6NUU0</accession>
<protein>
    <submittedName>
        <fullName evidence="1">Uncharacterized protein</fullName>
    </submittedName>
</protein>
<name>A0A1G6NUU0_9MICO</name>
<gene>
    <name evidence="1" type="ORF">SAMN05216418_2857</name>
</gene>